<dbReference type="InterPro" id="IPR001610">
    <property type="entry name" value="PAC"/>
</dbReference>
<comment type="caution">
    <text evidence="6">The sequence shown here is derived from an EMBL/GenBank/DDBJ whole genome shotgun (WGS) entry which is preliminary data.</text>
</comment>
<dbReference type="InterPro" id="IPR029787">
    <property type="entry name" value="Nucleotide_cyclase"/>
</dbReference>
<dbReference type="InterPro" id="IPR043128">
    <property type="entry name" value="Rev_trsase/Diguanyl_cyclase"/>
</dbReference>
<dbReference type="NCBIfam" id="TIGR00254">
    <property type="entry name" value="GGDEF"/>
    <property type="match status" value="1"/>
</dbReference>
<protein>
    <recommendedName>
        <fullName evidence="1">diguanylate cyclase</fullName>
        <ecNumber evidence="1">2.7.7.65</ecNumber>
    </recommendedName>
</protein>
<accession>A0ABR8S900</accession>
<evidence type="ECO:0000256" key="1">
    <source>
        <dbReference type="ARBA" id="ARBA00012528"/>
    </source>
</evidence>
<dbReference type="SUPFAM" id="SSF55073">
    <property type="entry name" value="Nucleotide cyclase"/>
    <property type="match status" value="1"/>
</dbReference>
<dbReference type="SUPFAM" id="SSF55785">
    <property type="entry name" value="PYP-like sensor domain (PAS domain)"/>
    <property type="match status" value="1"/>
</dbReference>
<dbReference type="InterPro" id="IPR000160">
    <property type="entry name" value="GGDEF_dom"/>
</dbReference>
<evidence type="ECO:0000313" key="7">
    <source>
        <dbReference type="Proteomes" id="UP000634919"/>
    </source>
</evidence>
<dbReference type="Pfam" id="PF00990">
    <property type="entry name" value="GGDEF"/>
    <property type="match status" value="1"/>
</dbReference>
<dbReference type="PANTHER" id="PTHR45138:SF9">
    <property type="entry name" value="DIGUANYLATE CYCLASE DGCM-RELATED"/>
    <property type="match status" value="1"/>
</dbReference>
<dbReference type="EMBL" id="JACSQK010000003">
    <property type="protein sequence ID" value="MBD7959925.1"/>
    <property type="molecule type" value="Genomic_DNA"/>
</dbReference>
<gene>
    <name evidence="6" type="ORF">H9646_05490</name>
</gene>
<evidence type="ECO:0000259" key="3">
    <source>
        <dbReference type="PROSITE" id="PS50112"/>
    </source>
</evidence>
<comment type="catalytic activity">
    <reaction evidence="2">
        <text>2 GTP = 3',3'-c-di-GMP + 2 diphosphate</text>
        <dbReference type="Rhea" id="RHEA:24898"/>
        <dbReference type="ChEBI" id="CHEBI:33019"/>
        <dbReference type="ChEBI" id="CHEBI:37565"/>
        <dbReference type="ChEBI" id="CHEBI:58805"/>
        <dbReference type="EC" id="2.7.7.65"/>
    </reaction>
</comment>
<reference evidence="6 7" key="1">
    <citation type="submission" date="2020-08" db="EMBL/GenBank/DDBJ databases">
        <title>A Genomic Blueprint of the Chicken Gut Microbiome.</title>
        <authorList>
            <person name="Gilroy R."/>
            <person name="Ravi A."/>
            <person name="Getino M."/>
            <person name="Pursley I."/>
            <person name="Horton D.L."/>
            <person name="Alikhan N.-F."/>
            <person name="Baker D."/>
            <person name="Gharbi K."/>
            <person name="Hall N."/>
            <person name="Watson M."/>
            <person name="Adriaenssens E.M."/>
            <person name="Foster-Nyarko E."/>
            <person name="Jarju S."/>
            <person name="Secka A."/>
            <person name="Antonio M."/>
            <person name="Oren A."/>
            <person name="Chaudhuri R."/>
            <person name="La Ragione R.M."/>
            <person name="Hildebrand F."/>
            <person name="Pallen M.J."/>
        </authorList>
    </citation>
    <scope>NUCLEOTIDE SEQUENCE [LARGE SCALE GENOMIC DNA]</scope>
    <source>
        <strain evidence="6 7">Sa2CVA6</strain>
    </source>
</reference>
<dbReference type="SMART" id="SM00086">
    <property type="entry name" value="PAC"/>
    <property type="match status" value="1"/>
</dbReference>
<dbReference type="Gene3D" id="3.30.450.20">
    <property type="entry name" value="PAS domain"/>
    <property type="match status" value="1"/>
</dbReference>
<dbReference type="PROSITE" id="PS50113">
    <property type="entry name" value="PAC"/>
    <property type="match status" value="1"/>
</dbReference>
<evidence type="ECO:0000259" key="4">
    <source>
        <dbReference type="PROSITE" id="PS50113"/>
    </source>
</evidence>
<dbReference type="PANTHER" id="PTHR45138">
    <property type="entry name" value="REGULATORY COMPONENTS OF SENSORY TRANSDUCTION SYSTEM"/>
    <property type="match status" value="1"/>
</dbReference>
<name>A0ABR8S900_9BURK</name>
<dbReference type="NCBIfam" id="TIGR00229">
    <property type="entry name" value="sensory_box"/>
    <property type="match status" value="1"/>
</dbReference>
<dbReference type="SMART" id="SM00267">
    <property type="entry name" value="GGDEF"/>
    <property type="match status" value="1"/>
</dbReference>
<dbReference type="PROSITE" id="PS50112">
    <property type="entry name" value="PAS"/>
    <property type="match status" value="1"/>
</dbReference>
<dbReference type="InterPro" id="IPR013655">
    <property type="entry name" value="PAS_fold_3"/>
</dbReference>
<evidence type="ECO:0000259" key="5">
    <source>
        <dbReference type="PROSITE" id="PS50887"/>
    </source>
</evidence>
<feature type="domain" description="PAS" evidence="3">
    <location>
        <begin position="14"/>
        <end position="87"/>
    </location>
</feature>
<dbReference type="CDD" id="cd01949">
    <property type="entry name" value="GGDEF"/>
    <property type="match status" value="1"/>
</dbReference>
<evidence type="ECO:0000313" key="6">
    <source>
        <dbReference type="EMBL" id="MBD7959925.1"/>
    </source>
</evidence>
<dbReference type="CDD" id="cd00130">
    <property type="entry name" value="PAS"/>
    <property type="match status" value="1"/>
</dbReference>
<dbReference type="EC" id="2.7.7.65" evidence="1"/>
<dbReference type="PROSITE" id="PS50887">
    <property type="entry name" value="GGDEF"/>
    <property type="match status" value="1"/>
</dbReference>
<evidence type="ECO:0000256" key="2">
    <source>
        <dbReference type="ARBA" id="ARBA00034247"/>
    </source>
</evidence>
<dbReference type="Proteomes" id="UP000634919">
    <property type="component" value="Unassembled WGS sequence"/>
</dbReference>
<dbReference type="Gene3D" id="3.30.70.270">
    <property type="match status" value="1"/>
</dbReference>
<dbReference type="InterPro" id="IPR000700">
    <property type="entry name" value="PAS-assoc_C"/>
</dbReference>
<proteinExistence type="predicted"/>
<organism evidence="6 7">
    <name type="scientific">Comamonas avium</name>
    <dbReference type="NCBI Taxonomy" id="2762231"/>
    <lineage>
        <taxon>Bacteria</taxon>
        <taxon>Pseudomonadati</taxon>
        <taxon>Pseudomonadota</taxon>
        <taxon>Betaproteobacteria</taxon>
        <taxon>Burkholderiales</taxon>
        <taxon>Comamonadaceae</taxon>
        <taxon>Comamonas</taxon>
    </lineage>
</organism>
<feature type="domain" description="GGDEF" evidence="5">
    <location>
        <begin position="180"/>
        <end position="317"/>
    </location>
</feature>
<feature type="domain" description="PAC" evidence="4">
    <location>
        <begin position="89"/>
        <end position="141"/>
    </location>
</feature>
<dbReference type="Pfam" id="PF08447">
    <property type="entry name" value="PAS_3"/>
    <property type="match status" value="1"/>
</dbReference>
<sequence length="346" mass="39441">MFTETQLLHLPHDNDGVYRTLLESTKAIPWKIDWATKRYVYVGPQIEALLGWSVGTWVTVQDWADRIHPEDREQVVKHCVELSIAGVDHEADYRALTADQRYVWMRDTVHVLRNAQGETEALIGFMFDISERKITEEKLLSLQRELEVMSYKDGLTNIANRRRFDDAMAQYWERAMQTQHPLSLMVLDIDFFKQYNDYYGHVRGDQCLVDIAQMLAQTLDGPSDLVARFGGEEFVVLLPEVPAHIAHQVAERFMRQLKEHPIPHPGSPHGQRVTASIGVGTIVPQSGTQSIDFIEAVDQQLYLAKKQGRNRVVSQSIELSRPAFFAGDATPACPALTTAAQSWRQR</sequence>
<dbReference type="InterPro" id="IPR050469">
    <property type="entry name" value="Diguanylate_Cyclase"/>
</dbReference>
<dbReference type="RefSeq" id="WP_191722349.1">
    <property type="nucleotide sequence ID" value="NZ_JACSQK010000003.1"/>
</dbReference>
<dbReference type="InterPro" id="IPR035965">
    <property type="entry name" value="PAS-like_dom_sf"/>
</dbReference>
<dbReference type="InterPro" id="IPR000014">
    <property type="entry name" value="PAS"/>
</dbReference>
<keyword evidence="7" id="KW-1185">Reference proteome</keyword>